<keyword evidence="3" id="KW-1185">Reference proteome</keyword>
<proteinExistence type="predicted"/>
<dbReference type="PANTHER" id="PTHR43415:SF3">
    <property type="entry name" value="GNAT-FAMILY ACETYLTRANSFERASE"/>
    <property type="match status" value="1"/>
</dbReference>
<dbReference type="InterPro" id="IPR000182">
    <property type="entry name" value="GNAT_dom"/>
</dbReference>
<organism evidence="2 3">
    <name type="scientific">Chitinophaga filiformis</name>
    <name type="common">Myxococcus filiformis</name>
    <name type="synonym">Flexibacter filiformis</name>
    <dbReference type="NCBI Taxonomy" id="104663"/>
    <lineage>
        <taxon>Bacteria</taxon>
        <taxon>Pseudomonadati</taxon>
        <taxon>Bacteroidota</taxon>
        <taxon>Chitinophagia</taxon>
        <taxon>Chitinophagales</taxon>
        <taxon>Chitinophagaceae</taxon>
        <taxon>Chitinophaga</taxon>
    </lineage>
</organism>
<dbReference type="EMBL" id="CP095855">
    <property type="protein sequence ID" value="UPK70737.1"/>
    <property type="molecule type" value="Genomic_DNA"/>
</dbReference>
<reference evidence="2 3" key="1">
    <citation type="submission" date="2022-04" db="EMBL/GenBank/DDBJ databases">
        <title>The arsenic-methylating capacity of Chitinophaga filiformis YT5 during chitin decomposition.</title>
        <authorList>
            <person name="Chen G."/>
            <person name="Liang Y."/>
        </authorList>
    </citation>
    <scope>NUCLEOTIDE SEQUENCE [LARGE SCALE GENOMIC DNA]</scope>
    <source>
        <strain evidence="2 3">YT5</strain>
    </source>
</reference>
<gene>
    <name evidence="2" type="ORF">MYF79_05425</name>
</gene>
<dbReference type="SUPFAM" id="SSF55729">
    <property type="entry name" value="Acyl-CoA N-acyltransferases (Nat)"/>
    <property type="match status" value="1"/>
</dbReference>
<evidence type="ECO:0000313" key="2">
    <source>
        <dbReference type="EMBL" id="UPK70737.1"/>
    </source>
</evidence>
<dbReference type="Proteomes" id="UP000830198">
    <property type="component" value="Chromosome"/>
</dbReference>
<accession>A0ABY4I4G2</accession>
<dbReference type="Gene3D" id="3.40.630.30">
    <property type="match status" value="1"/>
</dbReference>
<dbReference type="Pfam" id="PF13302">
    <property type="entry name" value="Acetyltransf_3"/>
    <property type="match status" value="1"/>
</dbReference>
<evidence type="ECO:0000313" key="3">
    <source>
        <dbReference type="Proteomes" id="UP000830198"/>
    </source>
</evidence>
<feature type="domain" description="N-acetyltransferase" evidence="1">
    <location>
        <begin position="8"/>
        <end position="134"/>
    </location>
</feature>
<dbReference type="InterPro" id="IPR016181">
    <property type="entry name" value="Acyl_CoA_acyltransferase"/>
</dbReference>
<name>A0ABY4I4G2_CHIFI</name>
<dbReference type="PANTHER" id="PTHR43415">
    <property type="entry name" value="SPERMIDINE N(1)-ACETYLTRANSFERASE"/>
    <property type="match status" value="1"/>
</dbReference>
<sequence length="179" mass="21013">MIKGKLVGLRALEKQDLGLLRDWRNLPHFRRNFREFRELGMANQEMWFNKVVSSSNDFMFLIERLSDGMPLGAGGLLYTNWIIRSADFSFYIGYNESYIDNEGYALDAASLLIDYGFKNLNLNKIWMELYEFDKAKIDFFTNEFSFKQDGKLRQNCFEDGKYHDSLIISLLSSEYAGRK</sequence>
<dbReference type="RefSeq" id="WP_247812901.1">
    <property type="nucleotide sequence ID" value="NZ_CP095855.1"/>
</dbReference>
<protein>
    <submittedName>
        <fullName evidence="2">GNAT family N-acetyltransferase</fullName>
    </submittedName>
</protein>
<evidence type="ECO:0000259" key="1">
    <source>
        <dbReference type="Pfam" id="PF13302"/>
    </source>
</evidence>